<accession>A0A927MXF2</accession>
<comment type="caution">
    <text evidence="1">The sequence shown here is derived from an EMBL/GenBank/DDBJ whole genome shotgun (WGS) entry which is preliminary data.</text>
</comment>
<sequence length="550" mass="59800">MTHARSLDHLDRRRFLRGLAGGALLGLAAPVLSGCQFGGVAEGSGADGGGARLPKYLPYAGPRPDLPGTEDGVNPAFFRFPTNPVRGVAEGPGQGRRVRIVTTVGGPVPPGPNRNGYWAALNARVGADLDFEMVPAADWQRRFASLVDGDDLPDLVRIHPGAPDRSALLNERFADLTELLAGDAVADFPFLANLPTYSWRGVLNDGRLYGVPVPRPLADTTMYIRTELVPHQGRLTPSSFAEFRDLCRSVTDPKARRWALACPDELVAWVYGMAGPATVWVEDNGRFTHQYERDEYRRALSAVIELVRAGCLHPESFTADLVKRRTLLNTGQVVMNHDSFTVWADTHGDPDADPNATTQVATLRGLVPPGFDGGEGAQRGGTGNSGFTAFRKADTKTLRRLLGVLDWLAAPLGTQEYLLRKFGRSGADHTLVDGYPVLTETGRRETGLPTNYVTDSPPTLGPAPQVDVAPAYAWQAAIIPITRHDPRVGLFAPTEAVKGAALAARMTALQREVVQGRRTLAEWDDAVRRWREDGGNTIRSEYERSFEQNS</sequence>
<organism evidence="1 2">
    <name type="scientific">Actinopolymorpha pittospori</name>
    <dbReference type="NCBI Taxonomy" id="648752"/>
    <lineage>
        <taxon>Bacteria</taxon>
        <taxon>Bacillati</taxon>
        <taxon>Actinomycetota</taxon>
        <taxon>Actinomycetes</taxon>
        <taxon>Propionibacteriales</taxon>
        <taxon>Actinopolymorphaceae</taxon>
        <taxon>Actinopolymorpha</taxon>
    </lineage>
</organism>
<keyword evidence="2" id="KW-1185">Reference proteome</keyword>
<reference evidence="1" key="1">
    <citation type="submission" date="2020-10" db="EMBL/GenBank/DDBJ databases">
        <title>Sequencing the genomes of 1000 actinobacteria strains.</title>
        <authorList>
            <person name="Klenk H.-P."/>
        </authorList>
    </citation>
    <scope>NUCLEOTIDE SEQUENCE</scope>
    <source>
        <strain evidence="1">DSM 45354</strain>
    </source>
</reference>
<dbReference type="PROSITE" id="PS51318">
    <property type="entry name" value="TAT"/>
    <property type="match status" value="1"/>
</dbReference>
<dbReference type="Gene3D" id="3.40.190.10">
    <property type="entry name" value="Periplasmic binding protein-like II"/>
    <property type="match status" value="1"/>
</dbReference>
<dbReference type="InterPro" id="IPR006311">
    <property type="entry name" value="TAT_signal"/>
</dbReference>
<evidence type="ECO:0000313" key="1">
    <source>
        <dbReference type="EMBL" id="MBE1605082.1"/>
    </source>
</evidence>
<dbReference type="RefSeq" id="WP_192749479.1">
    <property type="nucleotide sequence ID" value="NZ_BAABJL010000030.1"/>
</dbReference>
<evidence type="ECO:0000313" key="2">
    <source>
        <dbReference type="Proteomes" id="UP000638648"/>
    </source>
</evidence>
<gene>
    <name evidence="1" type="ORF">HEB94_001930</name>
</gene>
<name>A0A927MXF2_9ACTN</name>
<dbReference type="SUPFAM" id="SSF53850">
    <property type="entry name" value="Periplasmic binding protein-like II"/>
    <property type="match status" value="1"/>
</dbReference>
<proteinExistence type="predicted"/>
<dbReference type="EMBL" id="JADBEM010000001">
    <property type="protein sequence ID" value="MBE1605082.1"/>
    <property type="molecule type" value="Genomic_DNA"/>
</dbReference>
<dbReference type="Proteomes" id="UP000638648">
    <property type="component" value="Unassembled WGS sequence"/>
</dbReference>
<dbReference type="PROSITE" id="PS51257">
    <property type="entry name" value="PROKAR_LIPOPROTEIN"/>
    <property type="match status" value="1"/>
</dbReference>
<protein>
    <submittedName>
        <fullName evidence="1">Aldouronate transport system substrate-binding protein</fullName>
    </submittedName>
</protein>
<dbReference type="AlphaFoldDB" id="A0A927MXF2"/>